<dbReference type="SUPFAM" id="SSF48452">
    <property type="entry name" value="TPR-like"/>
    <property type="match status" value="1"/>
</dbReference>
<protein>
    <recommendedName>
        <fullName evidence="3">Transcriptional regulator</fullName>
    </recommendedName>
</protein>
<accession>A0A1T3P6L3</accession>
<dbReference type="Gene3D" id="1.25.40.10">
    <property type="entry name" value="Tetratricopeptide repeat domain"/>
    <property type="match status" value="1"/>
</dbReference>
<dbReference type="RefSeq" id="WP_078978979.1">
    <property type="nucleotide sequence ID" value="NZ_MWQN01000001.1"/>
</dbReference>
<keyword evidence="2" id="KW-1185">Reference proteome</keyword>
<reference evidence="1 2" key="1">
    <citation type="submission" date="2017-03" db="EMBL/GenBank/DDBJ databases">
        <title>Draft genome sequence of Streptomyces scabrisporus NF3, endophyte isolated from Amphipterygium adstringens.</title>
        <authorList>
            <person name="Vazquez M."/>
            <person name="Ceapa C.D."/>
            <person name="Rodriguez Luna D."/>
            <person name="Sanchez Esquivel S."/>
        </authorList>
    </citation>
    <scope>NUCLEOTIDE SEQUENCE [LARGE SCALE GENOMIC DNA]</scope>
    <source>
        <strain evidence="1 2">NF3</strain>
    </source>
</reference>
<dbReference type="Proteomes" id="UP000190037">
    <property type="component" value="Unassembled WGS sequence"/>
</dbReference>
<dbReference type="InterPro" id="IPR011990">
    <property type="entry name" value="TPR-like_helical_dom_sf"/>
</dbReference>
<dbReference type="STRING" id="159449.B4N89_30540"/>
<name>A0A1T3P6L3_9ACTN</name>
<dbReference type="EMBL" id="MWQN01000001">
    <property type="protein sequence ID" value="OPC84683.1"/>
    <property type="molecule type" value="Genomic_DNA"/>
</dbReference>
<evidence type="ECO:0000313" key="1">
    <source>
        <dbReference type="EMBL" id="OPC84683.1"/>
    </source>
</evidence>
<dbReference type="AlphaFoldDB" id="A0A1T3P6L3"/>
<proteinExistence type="predicted"/>
<organism evidence="1 2">
    <name type="scientific">Embleya scabrispora</name>
    <dbReference type="NCBI Taxonomy" id="159449"/>
    <lineage>
        <taxon>Bacteria</taxon>
        <taxon>Bacillati</taxon>
        <taxon>Actinomycetota</taxon>
        <taxon>Actinomycetes</taxon>
        <taxon>Kitasatosporales</taxon>
        <taxon>Streptomycetaceae</taxon>
        <taxon>Embleya</taxon>
    </lineage>
</organism>
<evidence type="ECO:0000313" key="2">
    <source>
        <dbReference type="Proteomes" id="UP000190037"/>
    </source>
</evidence>
<gene>
    <name evidence="1" type="ORF">B4N89_30540</name>
</gene>
<sequence>MSRRRSNQRLALLLAQSQLGAGELARAVNALGTAQGMRLCYDRTSVAHWLTGSRPRPAVAELVAAALGWPLERVVTVGDIGFDPVDATGPSAREAALRDTADLCRDWTCNEHRPADVVYRASRVPHWDRPVPADRSPVGGRRATVADVQALSDLTAQFAVLAERHGGARVGPALAACFATSVPRLLTAPASAETHRALLVGSARMAHVLATTAEDADHQGSAQRHLTTAFHLAREADDRGTGAIVLRTMSRQALRLGCVRQAADLADAAVDATSAHTPATRAFVLSQRAWAHAAQHHRRPALADLDEAEHRHEQAVDHPGEGPFATYPRPGFEYQRARILDTLGESGPALRALREAAQRRSPQQRRAHAVTLARLARAQWRDGDIEAAGASWHTFLDQYPHLGSTPVHHQFVHLGRLLHQFPRLHQFQPLRERVRGLAAR</sequence>
<comment type="caution">
    <text evidence="1">The sequence shown here is derived from an EMBL/GenBank/DDBJ whole genome shotgun (WGS) entry which is preliminary data.</text>
</comment>
<dbReference type="OrthoDB" id="3213425at2"/>
<evidence type="ECO:0008006" key="3">
    <source>
        <dbReference type="Google" id="ProtNLM"/>
    </source>
</evidence>